<protein>
    <recommendedName>
        <fullName evidence="4">DUF2188 domain-containing protein</fullName>
    </recommendedName>
</protein>
<evidence type="ECO:0000313" key="2">
    <source>
        <dbReference type="EMBL" id="AXQ70102.1"/>
    </source>
</evidence>
<keyword evidence="3" id="KW-1185">Reference proteome</keyword>
<dbReference type="EMBL" id="MH588547">
    <property type="protein sequence ID" value="AXQ70102.1"/>
    <property type="molecule type" value="Genomic_DNA"/>
</dbReference>
<dbReference type="Proteomes" id="UP000259683">
    <property type="component" value="Segment"/>
</dbReference>
<evidence type="ECO:0008006" key="4">
    <source>
        <dbReference type="Google" id="ProtNLM"/>
    </source>
</evidence>
<name>A0A385EFI5_9CAUD</name>
<reference evidence="3" key="1">
    <citation type="submission" date="2018-07" db="EMBL/GenBank/DDBJ databases">
        <title>Giant CbK-like Caulobacter bacteriophages have genetically divergent genomes.</title>
        <authorList>
            <person name="Wilson K.M."/>
            <person name="Ely B."/>
        </authorList>
    </citation>
    <scope>NUCLEOTIDE SEQUENCE [LARGE SCALE GENOMIC DNA]</scope>
</reference>
<sequence length="70" mass="7953">MPRYRTDYSEDDGKTVIIEEGLTRTQAMQKAAILSRKHGTAYAVASDDKGRDTGQRVYADGRFSYQDDKF</sequence>
<organism evidence="1 3">
    <name type="scientific">Caulobacter phage CcrSC</name>
    <dbReference type="NCBI Taxonomy" id="2283272"/>
    <lineage>
        <taxon>Viruses</taxon>
        <taxon>Duplodnaviria</taxon>
        <taxon>Heunggongvirae</taxon>
        <taxon>Uroviricota</taxon>
        <taxon>Caudoviricetes</taxon>
        <taxon>Jeanschmidtviridae</taxon>
        <taxon>Bertelyvirus</taxon>
        <taxon>Bertelyvirus SC</taxon>
    </lineage>
</organism>
<gene>
    <name evidence="1" type="ORF">CcrSC_gp020</name>
    <name evidence="2" type="ORF">CcrSC_gp520</name>
</gene>
<reference evidence="1" key="2">
    <citation type="submission" date="2018-07" db="EMBL/GenBank/DDBJ databases">
        <authorList>
            <person name="Wilson K.M."/>
            <person name="Ely B."/>
        </authorList>
    </citation>
    <scope>NUCLEOTIDE SEQUENCE</scope>
</reference>
<dbReference type="EMBL" id="MH588547">
    <property type="protein sequence ID" value="AXQ69602.1"/>
    <property type="molecule type" value="Genomic_DNA"/>
</dbReference>
<evidence type="ECO:0000313" key="3">
    <source>
        <dbReference type="Proteomes" id="UP000259683"/>
    </source>
</evidence>
<reference evidence="1" key="3">
    <citation type="submission" date="2021-07" db="EMBL/GenBank/DDBJ databases">
        <title>Giant CbK-like Caulobacter bacteriophages have genetically divergent genomes.</title>
        <authorList>
            <person name="Wilson K."/>
            <person name="Ely B."/>
        </authorList>
    </citation>
    <scope>NUCLEOTIDE SEQUENCE</scope>
</reference>
<accession>A0A385EFI5</accession>
<proteinExistence type="predicted"/>
<evidence type="ECO:0000313" key="1">
    <source>
        <dbReference type="EMBL" id="AXQ69602.1"/>
    </source>
</evidence>